<reference evidence="1 2" key="1">
    <citation type="journal article" date="2019" name="Sci. Rep.">
        <title>Orb-weaving spider Araneus ventricosus genome elucidates the spidroin gene catalogue.</title>
        <authorList>
            <person name="Kono N."/>
            <person name="Nakamura H."/>
            <person name="Ohtoshi R."/>
            <person name="Moran D.A.P."/>
            <person name="Shinohara A."/>
            <person name="Yoshida Y."/>
            <person name="Fujiwara M."/>
            <person name="Mori M."/>
            <person name="Tomita M."/>
            <person name="Arakawa K."/>
        </authorList>
    </citation>
    <scope>NUCLEOTIDE SEQUENCE [LARGE SCALE GENOMIC DNA]</scope>
</reference>
<protein>
    <submittedName>
        <fullName evidence="1">Uncharacterized protein</fullName>
    </submittedName>
</protein>
<dbReference type="Proteomes" id="UP000499080">
    <property type="component" value="Unassembled WGS sequence"/>
</dbReference>
<gene>
    <name evidence="1" type="ORF">AVEN_265394_1</name>
</gene>
<keyword evidence="2" id="KW-1185">Reference proteome</keyword>
<evidence type="ECO:0000313" key="2">
    <source>
        <dbReference type="Proteomes" id="UP000499080"/>
    </source>
</evidence>
<dbReference type="OrthoDB" id="5326588at2759"/>
<evidence type="ECO:0000313" key="1">
    <source>
        <dbReference type="EMBL" id="GBM67439.1"/>
    </source>
</evidence>
<dbReference type="EMBL" id="BGPR01002084">
    <property type="protein sequence ID" value="GBM67439.1"/>
    <property type="molecule type" value="Genomic_DNA"/>
</dbReference>
<dbReference type="AlphaFoldDB" id="A0A4Y2HQX8"/>
<proteinExistence type="predicted"/>
<organism evidence="1 2">
    <name type="scientific">Araneus ventricosus</name>
    <name type="common">Orbweaver spider</name>
    <name type="synonym">Epeira ventricosa</name>
    <dbReference type="NCBI Taxonomy" id="182803"/>
    <lineage>
        <taxon>Eukaryota</taxon>
        <taxon>Metazoa</taxon>
        <taxon>Ecdysozoa</taxon>
        <taxon>Arthropoda</taxon>
        <taxon>Chelicerata</taxon>
        <taxon>Arachnida</taxon>
        <taxon>Araneae</taxon>
        <taxon>Araneomorphae</taxon>
        <taxon>Entelegynae</taxon>
        <taxon>Araneoidea</taxon>
        <taxon>Araneidae</taxon>
        <taxon>Araneus</taxon>
    </lineage>
</organism>
<accession>A0A4Y2HQX8</accession>
<comment type="caution">
    <text evidence="1">The sequence shown here is derived from an EMBL/GenBank/DDBJ whole genome shotgun (WGS) entry which is preliminary data.</text>
</comment>
<name>A0A4Y2HQX8_ARAVE</name>
<sequence>MECSFPAMLILWLGREFYRGKYEVAGRDQAWTPDLGDHFGDFSDKSKIPENAIIFSISLLGEEIYRIYWMFPCDAVTSRTRVYKRRQLKGRSSSELRRMTLEFRQQCELESR</sequence>